<dbReference type="GO" id="GO:0016020">
    <property type="term" value="C:membrane"/>
    <property type="evidence" value="ECO:0007669"/>
    <property type="project" value="UniProtKB-SubCell"/>
</dbReference>
<dbReference type="InterPro" id="IPR007300">
    <property type="entry name" value="CidB/LrgB"/>
</dbReference>
<comment type="subcellular location">
    <subcellularLocation>
        <location evidence="1">Membrane</location>
        <topology evidence="1">Multi-pass membrane protein</topology>
    </subcellularLocation>
</comment>
<keyword evidence="7" id="KW-1185">Reference proteome</keyword>
<sequence length="243" mass="25170">MNDFVELWLYLSTTPLFGLTATLVVYLAIYAVYIRLGAAPWANPVLWSVVVLATVLIASHVPYQTYFAGAQFIHFLLGPAVVALAYPMWQRRNELRKRGIALVTAAVVGGSAASLSAVGLAWLFGLPGDVIVSMAPKSVTAPVAMGIADAMGGVPALAAVFAVLTGMVGAISGKYVFDGLGISTQTSGMVVRGFALGTASHGIGAARALQVNPDAGAYAGLALGIQVLVASTLMPLLFRWFAG</sequence>
<proteinExistence type="predicted"/>
<reference evidence="6 7" key="1">
    <citation type="journal article" date="2015" name="Antonie Van Leeuwenhoek">
        <title>Lampropedia puyangensis sp. nov., isolated from symptomatic bark of Populus ? euramericana canker and emended description of Lampropedia hyalina (Ehrenberg 1832) Lee et al. 2004.</title>
        <authorList>
            <person name="Li Y."/>
            <person name="Wang T."/>
            <person name="Piao C.G."/>
            <person name="Wang L.F."/>
            <person name="Tian G.Z."/>
            <person name="Zhu T.H."/>
            <person name="Guo M.W."/>
        </authorList>
    </citation>
    <scope>NUCLEOTIDE SEQUENCE [LARGE SCALE GENOMIC DNA]</scope>
    <source>
        <strain evidence="6 7">2-bin</strain>
    </source>
</reference>
<organism evidence="6 7">
    <name type="scientific">Lampropedia puyangensis</name>
    <dbReference type="NCBI Taxonomy" id="1330072"/>
    <lineage>
        <taxon>Bacteria</taxon>
        <taxon>Pseudomonadati</taxon>
        <taxon>Pseudomonadota</taxon>
        <taxon>Betaproteobacteria</taxon>
        <taxon>Burkholderiales</taxon>
        <taxon>Comamonadaceae</taxon>
        <taxon>Lampropedia</taxon>
    </lineage>
</organism>
<comment type="caution">
    <text evidence="6">The sequence shown here is derived from an EMBL/GenBank/DDBJ whole genome shotgun (WGS) entry which is preliminary data.</text>
</comment>
<feature type="transmembrane region" description="Helical" evidence="5">
    <location>
        <begin position="189"/>
        <end position="209"/>
    </location>
</feature>
<feature type="transmembrane region" description="Helical" evidence="5">
    <location>
        <begin position="12"/>
        <end position="33"/>
    </location>
</feature>
<accession>A0A4S8F137</accession>
<feature type="transmembrane region" description="Helical" evidence="5">
    <location>
        <begin position="215"/>
        <end position="238"/>
    </location>
</feature>
<dbReference type="PANTHER" id="PTHR30249">
    <property type="entry name" value="PUTATIVE SEROTONIN TRANSPORTER"/>
    <property type="match status" value="1"/>
</dbReference>
<name>A0A4S8F137_9BURK</name>
<dbReference type="Pfam" id="PF04172">
    <property type="entry name" value="LrgB"/>
    <property type="match status" value="1"/>
</dbReference>
<dbReference type="AlphaFoldDB" id="A0A4S8F137"/>
<dbReference type="EMBL" id="STFG01000009">
    <property type="protein sequence ID" value="THU00993.1"/>
    <property type="molecule type" value="Genomic_DNA"/>
</dbReference>
<dbReference type="PANTHER" id="PTHR30249:SF0">
    <property type="entry name" value="PLASTIDAL GLYCOLATE_GLYCERATE TRANSLOCATOR 1, CHLOROPLASTIC"/>
    <property type="match status" value="1"/>
</dbReference>
<dbReference type="OrthoDB" id="9811701at2"/>
<evidence type="ECO:0000313" key="6">
    <source>
        <dbReference type="EMBL" id="THU00993.1"/>
    </source>
</evidence>
<evidence type="ECO:0000256" key="1">
    <source>
        <dbReference type="ARBA" id="ARBA00004141"/>
    </source>
</evidence>
<protein>
    <submittedName>
        <fullName evidence="6">LrgB family protein</fullName>
    </submittedName>
</protein>
<feature type="transmembrane region" description="Helical" evidence="5">
    <location>
        <begin position="45"/>
        <end position="63"/>
    </location>
</feature>
<evidence type="ECO:0000256" key="2">
    <source>
        <dbReference type="ARBA" id="ARBA00022692"/>
    </source>
</evidence>
<dbReference type="RefSeq" id="WP_136573512.1">
    <property type="nucleotide sequence ID" value="NZ_STFG01000009.1"/>
</dbReference>
<evidence type="ECO:0000313" key="7">
    <source>
        <dbReference type="Proteomes" id="UP000308917"/>
    </source>
</evidence>
<feature type="transmembrane region" description="Helical" evidence="5">
    <location>
        <begin position="101"/>
        <end position="124"/>
    </location>
</feature>
<evidence type="ECO:0000256" key="4">
    <source>
        <dbReference type="ARBA" id="ARBA00023136"/>
    </source>
</evidence>
<feature type="transmembrane region" description="Helical" evidence="5">
    <location>
        <begin position="156"/>
        <end position="177"/>
    </location>
</feature>
<keyword evidence="4 5" id="KW-0472">Membrane</keyword>
<keyword evidence="2 5" id="KW-0812">Transmembrane</keyword>
<gene>
    <name evidence="6" type="ORF">E9531_09385</name>
</gene>
<dbReference type="Proteomes" id="UP000308917">
    <property type="component" value="Unassembled WGS sequence"/>
</dbReference>
<feature type="transmembrane region" description="Helical" evidence="5">
    <location>
        <begin position="69"/>
        <end position="89"/>
    </location>
</feature>
<evidence type="ECO:0000256" key="3">
    <source>
        <dbReference type="ARBA" id="ARBA00022989"/>
    </source>
</evidence>
<evidence type="ECO:0000256" key="5">
    <source>
        <dbReference type="SAM" id="Phobius"/>
    </source>
</evidence>
<keyword evidence="3 5" id="KW-1133">Transmembrane helix</keyword>